<dbReference type="InterPro" id="IPR002734">
    <property type="entry name" value="RibDG_C"/>
</dbReference>
<feature type="binding site" evidence="13">
    <location>
        <position position="185"/>
    </location>
    <ligand>
        <name>substrate</name>
    </ligand>
</feature>
<evidence type="ECO:0000256" key="14">
    <source>
        <dbReference type="PIRSR" id="PIRSR006769-3"/>
    </source>
</evidence>
<dbReference type="PANTHER" id="PTHR38011">
    <property type="entry name" value="DIHYDROFOLATE REDUCTASE FAMILY PROTEIN (AFU_ORTHOLOGUE AFUA_8G06820)"/>
    <property type="match status" value="1"/>
</dbReference>
<evidence type="ECO:0000313" key="17">
    <source>
        <dbReference type="Proteomes" id="UP000243784"/>
    </source>
</evidence>
<dbReference type="PANTHER" id="PTHR38011:SF7">
    <property type="entry name" value="2,5-DIAMINO-6-RIBOSYLAMINO-4(3H)-PYRIMIDINONE 5'-PHOSPHATE REDUCTASE"/>
    <property type="match status" value="1"/>
</dbReference>
<dbReference type="SUPFAM" id="SSF53597">
    <property type="entry name" value="Dihydrofolate reductase-like"/>
    <property type="match status" value="1"/>
</dbReference>
<evidence type="ECO:0000256" key="12">
    <source>
        <dbReference type="PIRSR" id="PIRSR006769-1"/>
    </source>
</evidence>
<dbReference type="EC" id="3.5.4.26" evidence="11"/>
<evidence type="ECO:0000256" key="1">
    <source>
        <dbReference type="ARBA" id="ARBA00002151"/>
    </source>
</evidence>
<dbReference type="RefSeq" id="WP_070954924.1">
    <property type="nucleotide sequence ID" value="NZ_CP015208.1"/>
</dbReference>
<reference evidence="16 17" key="1">
    <citation type="journal article" date="2016" name="Biochim. Biophys. Acta">
        <title>Photochemical characterization of actinorhodopsin and its functional existence in the natural host.</title>
        <authorList>
            <person name="Nakamura S."/>
            <person name="Kikukawa T."/>
            <person name="Tamogami J."/>
            <person name="Kamiya M."/>
            <person name="Aizawa T."/>
            <person name="Hahn M.W."/>
            <person name="Ihara K."/>
            <person name="Kamo N."/>
            <person name="Demura M."/>
        </authorList>
    </citation>
    <scope>NUCLEOTIDE SEQUENCE [LARGE SCALE GENOMIC DNA]</scope>
    <source>
        <strain evidence="16 17">MWH-Dar1</strain>
    </source>
</reference>
<feature type="binding site" evidence="13">
    <location>
        <position position="268"/>
    </location>
    <ligand>
        <name>substrate</name>
    </ligand>
</feature>
<evidence type="ECO:0000259" key="15">
    <source>
        <dbReference type="PROSITE" id="PS51747"/>
    </source>
</evidence>
<feature type="binding site" evidence="13">
    <location>
        <position position="201"/>
    </location>
    <ligand>
        <name>NADP(+)</name>
        <dbReference type="ChEBI" id="CHEBI:58349"/>
    </ligand>
</feature>
<dbReference type="Proteomes" id="UP000243784">
    <property type="component" value="Chromosome"/>
</dbReference>
<evidence type="ECO:0000256" key="7">
    <source>
        <dbReference type="ARBA" id="ARBA00023002"/>
    </source>
</evidence>
<dbReference type="InterPro" id="IPR024072">
    <property type="entry name" value="DHFR-like_dom_sf"/>
</dbReference>
<dbReference type="EC" id="1.1.1.193" evidence="11"/>
<comment type="cofactor">
    <cofactor evidence="11 14">
        <name>Zn(2+)</name>
        <dbReference type="ChEBI" id="CHEBI:29105"/>
    </cofactor>
    <text evidence="11 14">Binds 1 zinc ion.</text>
</comment>
<dbReference type="InterPro" id="IPR002125">
    <property type="entry name" value="CMP_dCMP_dom"/>
</dbReference>
<feature type="binding site" evidence="13">
    <location>
        <position position="171"/>
    </location>
    <ligand>
        <name>NADP(+)</name>
        <dbReference type="ChEBI" id="CHEBI:58349"/>
    </ligand>
</feature>
<keyword evidence="11 14" id="KW-0862">Zinc</keyword>
<evidence type="ECO:0000256" key="5">
    <source>
        <dbReference type="ARBA" id="ARBA00007417"/>
    </source>
</evidence>
<keyword evidence="11 14" id="KW-0479">Metal-binding</keyword>
<evidence type="ECO:0000256" key="11">
    <source>
        <dbReference type="PIRNR" id="PIRNR006769"/>
    </source>
</evidence>
<dbReference type="Pfam" id="PF00383">
    <property type="entry name" value="dCMP_cyt_deam_1"/>
    <property type="match status" value="1"/>
</dbReference>
<dbReference type="SUPFAM" id="SSF53927">
    <property type="entry name" value="Cytidine deaminase-like"/>
    <property type="match status" value="1"/>
</dbReference>
<feature type="binding site" evidence="13">
    <location>
        <position position="208"/>
    </location>
    <ligand>
        <name>substrate</name>
    </ligand>
</feature>
<name>A0A1D9E056_9MICO</name>
<comment type="similarity">
    <text evidence="5 11">In the C-terminal section; belongs to the HTP reductase family.</text>
</comment>
<evidence type="ECO:0000256" key="6">
    <source>
        <dbReference type="ARBA" id="ARBA00022857"/>
    </source>
</evidence>
<evidence type="ECO:0000256" key="9">
    <source>
        <dbReference type="ARBA" id="ARBA00049861"/>
    </source>
</evidence>
<comment type="pathway">
    <text evidence="2 11">Cofactor biosynthesis; riboflavin biosynthesis; 5-amino-6-(D-ribitylamino)uracil from GTP: step 2/4.</text>
</comment>
<dbReference type="Pfam" id="PF01872">
    <property type="entry name" value="RibD_C"/>
    <property type="match status" value="1"/>
</dbReference>
<dbReference type="Gene3D" id="3.40.430.10">
    <property type="entry name" value="Dihydrofolate Reductase, subunit A"/>
    <property type="match status" value="1"/>
</dbReference>
<dbReference type="EMBL" id="CP015208">
    <property type="protein sequence ID" value="AOY56419.1"/>
    <property type="molecule type" value="Genomic_DNA"/>
</dbReference>
<evidence type="ECO:0000256" key="8">
    <source>
        <dbReference type="ARBA" id="ARBA00023268"/>
    </source>
</evidence>
<dbReference type="PROSITE" id="PS51747">
    <property type="entry name" value="CYT_DCMP_DEAMINASES_2"/>
    <property type="match status" value="1"/>
</dbReference>
<feature type="binding site" evidence="13">
    <location>
        <begin position="270"/>
        <end position="276"/>
    </location>
    <ligand>
        <name>NADP(+)</name>
        <dbReference type="ChEBI" id="CHEBI:58349"/>
    </ligand>
</feature>
<organism evidence="16 17">
    <name type="scientific">Candidatus Rhodoluna planktonica</name>
    <dbReference type="NCBI Taxonomy" id="535712"/>
    <lineage>
        <taxon>Bacteria</taxon>
        <taxon>Bacillati</taxon>
        <taxon>Actinomycetota</taxon>
        <taxon>Actinomycetes</taxon>
        <taxon>Micrococcales</taxon>
        <taxon>Microbacteriaceae</taxon>
        <taxon>Luna cluster</taxon>
        <taxon>Luna-1 subcluster</taxon>
        <taxon>Rhodoluna</taxon>
    </lineage>
</organism>
<dbReference type="AlphaFoldDB" id="A0A1D9E056"/>
<feature type="binding site" evidence="14">
    <location>
        <position position="77"/>
    </location>
    <ligand>
        <name>Zn(2+)</name>
        <dbReference type="ChEBI" id="CHEBI:29105"/>
        <note>catalytic</note>
    </ligand>
</feature>
<feature type="binding site" evidence="13">
    <location>
        <position position="169"/>
    </location>
    <ligand>
        <name>NADP(+)</name>
        <dbReference type="ChEBI" id="CHEBI:58349"/>
    </ligand>
</feature>
<dbReference type="UniPathway" id="UPA00275">
    <property type="reaction ID" value="UER00401"/>
</dbReference>
<dbReference type="KEGG" id="rpla:A4Z71_05570"/>
<proteinExistence type="inferred from homology"/>
<keyword evidence="8" id="KW-0511">Multifunctional enzyme</keyword>
<dbReference type="PIRSF" id="PIRSF006769">
    <property type="entry name" value="RibD"/>
    <property type="match status" value="1"/>
</dbReference>
<feature type="domain" description="CMP/dCMP-type deaminase" evidence="15">
    <location>
        <begin position="4"/>
        <end position="114"/>
    </location>
</feature>
<feature type="binding site" evidence="13">
    <location>
        <position position="205"/>
    </location>
    <ligand>
        <name>substrate</name>
    </ligand>
</feature>
<comment type="function">
    <text evidence="1 11">Converts 2,5-diamino-6-(ribosylamino)-4(3h)-pyrimidinone 5'-phosphate into 5-amino-6-(ribosylamino)-2,4(1h,3h)-pyrimidinedione 5'-phosphate.</text>
</comment>
<dbReference type="NCBIfam" id="TIGR00326">
    <property type="entry name" value="eubact_ribD"/>
    <property type="match status" value="1"/>
</dbReference>
<comment type="catalytic activity">
    <reaction evidence="9 11">
        <text>5-amino-6-(5-phospho-D-ribitylamino)uracil + NADP(+) = 5-amino-6-(5-phospho-D-ribosylamino)uracil + NADPH + H(+)</text>
        <dbReference type="Rhea" id="RHEA:17845"/>
        <dbReference type="ChEBI" id="CHEBI:15378"/>
        <dbReference type="ChEBI" id="CHEBI:57783"/>
        <dbReference type="ChEBI" id="CHEBI:58349"/>
        <dbReference type="ChEBI" id="CHEBI:58421"/>
        <dbReference type="ChEBI" id="CHEBI:58453"/>
        <dbReference type="EC" id="1.1.1.193"/>
    </reaction>
</comment>
<keyword evidence="17" id="KW-1185">Reference proteome</keyword>
<evidence type="ECO:0000256" key="4">
    <source>
        <dbReference type="ARBA" id="ARBA00005259"/>
    </source>
</evidence>
<dbReference type="InterPro" id="IPR004794">
    <property type="entry name" value="Eubact_RibD"/>
</dbReference>
<dbReference type="GO" id="GO:0008703">
    <property type="term" value="F:5-amino-6-(5-phosphoribosylamino)uracil reductase activity"/>
    <property type="evidence" value="ECO:0007669"/>
    <property type="project" value="UniProtKB-EC"/>
</dbReference>
<comment type="pathway">
    <text evidence="3 11">Cofactor biosynthesis; riboflavin biosynthesis; 5-amino-6-(D-ribitylamino)uracil from GTP: step 3/4.</text>
</comment>
<dbReference type="GO" id="GO:0046872">
    <property type="term" value="F:metal ion binding"/>
    <property type="evidence" value="ECO:0007669"/>
    <property type="project" value="UniProtKB-KW"/>
</dbReference>
<feature type="active site" description="Proton donor" evidence="12">
    <location>
        <position position="55"/>
    </location>
</feature>
<dbReference type="Gene3D" id="3.40.140.10">
    <property type="entry name" value="Cytidine Deaminase, domain 2"/>
    <property type="match status" value="1"/>
</dbReference>
<dbReference type="STRING" id="535712.A4Z71_05570"/>
<evidence type="ECO:0000256" key="3">
    <source>
        <dbReference type="ARBA" id="ARBA00004910"/>
    </source>
</evidence>
<feature type="binding site" evidence="14">
    <location>
        <position position="53"/>
    </location>
    <ligand>
        <name>Zn(2+)</name>
        <dbReference type="ChEBI" id="CHEBI:29105"/>
        <note>catalytic</note>
    </ligand>
</feature>
<dbReference type="CDD" id="cd01284">
    <property type="entry name" value="Riboflavin_deaminase-reductase"/>
    <property type="match status" value="1"/>
</dbReference>
<protein>
    <recommendedName>
        <fullName evidence="11">Riboflavin biosynthesis protein RibD</fullName>
    </recommendedName>
    <domain>
        <recommendedName>
            <fullName evidence="11">Diaminohydroxyphosphoribosylaminopyrimidine deaminase</fullName>
            <shortName evidence="11">DRAP deaminase</shortName>
            <ecNumber evidence="11">3.5.4.26</ecNumber>
        </recommendedName>
        <alternativeName>
            <fullName evidence="11">Riboflavin-specific deaminase</fullName>
        </alternativeName>
    </domain>
    <domain>
        <recommendedName>
            <fullName evidence="11">5-amino-6-(5-phosphoribosylamino)uracil reductase</fullName>
            <ecNumber evidence="11">1.1.1.193</ecNumber>
        </recommendedName>
        <alternativeName>
            <fullName evidence="11">HTP reductase</fullName>
        </alternativeName>
    </domain>
</protein>
<keyword evidence="7 11" id="KW-0560">Oxidoreductase</keyword>
<feature type="binding site" evidence="14">
    <location>
        <position position="86"/>
    </location>
    <ligand>
        <name>Zn(2+)</name>
        <dbReference type="ChEBI" id="CHEBI:29105"/>
        <note>catalytic</note>
    </ligand>
</feature>
<keyword evidence="6 11" id="KW-0521">NADP</keyword>
<feature type="binding site" evidence="13">
    <location>
        <position position="155"/>
    </location>
    <ligand>
        <name>NADP(+)</name>
        <dbReference type="ChEBI" id="CHEBI:58349"/>
    </ligand>
</feature>
<accession>A0A1D9E056</accession>
<dbReference type="InterPro" id="IPR050765">
    <property type="entry name" value="Riboflavin_Biosynth_HTPR"/>
</dbReference>
<sequence length="337" mass="36254">MNKPDYEALMLRALELASLSPEYGINPQVGALLVDDNGKIVAEGWHKGAGTAHAEVDALSKVADGRGLTAIVTLEPCNHTGRTGPCSQALIDAGVKRVVFGTKDPGKNEGGGQHTLEAAGVEVIADVLQDQAKALIRPWLISKTENRPYVVIKWASSLDGRTAAADGTSKWITSAQSRADVHLRRSKSQAIIAGTNTVEIDNAELTARQEDGSSYGSQPLRVVVGNRQLSKDLRVFNDLAETIQLKTHDPKQVLSQLFERGIRQVFVEGGATLESSFIEAGLADEFLIYLAPKLLGGPRTAIADIGVKHISESIDLEVFEMKQLGADLMLRAQKKES</sequence>
<gene>
    <name evidence="16" type="ORF">A4Z71_05570</name>
</gene>
<keyword evidence="11" id="KW-0686">Riboflavin biosynthesis</keyword>
<evidence type="ECO:0000313" key="16">
    <source>
        <dbReference type="EMBL" id="AOY56419.1"/>
    </source>
</evidence>
<dbReference type="InterPro" id="IPR016193">
    <property type="entry name" value="Cytidine_deaminase-like"/>
</dbReference>
<evidence type="ECO:0000256" key="2">
    <source>
        <dbReference type="ARBA" id="ARBA00004882"/>
    </source>
</evidence>
<comment type="catalytic activity">
    <reaction evidence="10 11">
        <text>2,5-diamino-6-hydroxy-4-(5-phosphoribosylamino)-pyrimidine + H2O + H(+) = 5-amino-6-(5-phospho-D-ribosylamino)uracil + NH4(+)</text>
        <dbReference type="Rhea" id="RHEA:21868"/>
        <dbReference type="ChEBI" id="CHEBI:15377"/>
        <dbReference type="ChEBI" id="CHEBI:15378"/>
        <dbReference type="ChEBI" id="CHEBI:28938"/>
        <dbReference type="ChEBI" id="CHEBI:58453"/>
        <dbReference type="ChEBI" id="CHEBI:58614"/>
        <dbReference type="EC" id="3.5.4.26"/>
    </reaction>
</comment>
<comment type="similarity">
    <text evidence="4 11">In the N-terminal section; belongs to the cytidine and deoxycytidylate deaminase family.</text>
</comment>
<feature type="binding site" evidence="13">
    <location>
        <position position="197"/>
    </location>
    <ligand>
        <name>NADP(+)</name>
        <dbReference type="ChEBI" id="CHEBI:58349"/>
    </ligand>
</feature>
<keyword evidence="11" id="KW-0378">Hydrolase</keyword>
<dbReference type="GO" id="GO:0008835">
    <property type="term" value="F:diaminohydroxyphosphoribosylaminopyrimidine deaminase activity"/>
    <property type="evidence" value="ECO:0007669"/>
    <property type="project" value="UniProtKB-EC"/>
</dbReference>
<evidence type="ECO:0000256" key="13">
    <source>
        <dbReference type="PIRSR" id="PIRSR006769-2"/>
    </source>
</evidence>
<dbReference type="GO" id="GO:0009231">
    <property type="term" value="P:riboflavin biosynthetic process"/>
    <property type="evidence" value="ECO:0007669"/>
    <property type="project" value="UniProtKB-UniPathway"/>
</dbReference>
<evidence type="ECO:0000256" key="10">
    <source>
        <dbReference type="ARBA" id="ARBA00049886"/>
    </source>
</evidence>